<dbReference type="Gene3D" id="3.90.1330.10">
    <property type="entry name" value="Alpha-glucuronidase, C-terminal domain"/>
    <property type="match status" value="1"/>
</dbReference>
<dbReference type="InterPro" id="IPR011100">
    <property type="entry name" value="Glyco_hydro_67_cat"/>
</dbReference>
<comment type="subunit">
    <text evidence="9">Homodimer.</text>
</comment>
<keyword evidence="5 7" id="KW-0326">Glycosidase</keyword>
<dbReference type="PIRSF" id="PIRSF029900">
    <property type="entry name" value="Alpha-glucuronds"/>
    <property type="match status" value="1"/>
</dbReference>
<comment type="catalytic activity">
    <reaction evidence="9">
        <text>Hydrolysis of (1-&gt;2)-alpha-D-(4-O-methyl)glucuronosyl links in the main chain of hardwood xylans.</text>
        <dbReference type="EC" id="3.2.1.131"/>
    </reaction>
</comment>
<evidence type="ECO:0000259" key="12">
    <source>
        <dbReference type="Pfam" id="PF07488"/>
    </source>
</evidence>
<dbReference type="EMBL" id="LM995447">
    <property type="protein sequence ID" value="CDZ23206.1"/>
    <property type="molecule type" value="Genomic_DNA"/>
</dbReference>
<feature type="active site" description="Proton acceptor" evidence="8">
    <location>
        <position position="368"/>
    </location>
</feature>
<evidence type="ECO:0000256" key="1">
    <source>
        <dbReference type="ARBA" id="ARBA00008833"/>
    </source>
</evidence>
<sequence>MKQAGDITLHPAYSCWMNFKTYQKSADQSIKKYCRFILTKISSRVVNTAVNELSAAIEGIYHIKPREISENHDVPCIELSIEENNSADSNQVCGFTIKHINEKTTDKIVISGTDECAVLYGVFRFIFSLGLGKSIDNIQTEQKTYNRLRMINQWDNLSGDIERGYSGRSIFYENGKITKNYARIRDYARLLSSVGINHIVLNNVNVHEEETKFITDKYLPELKKIAAVFSDFGIRILLSVNFAAPIVLGRLSTADPLDKDVQRFWHETANKIYSYIPDFAGFLVKADSESSPGPYTYGRDHAQGANMLADALRPHGGIVVWRCFVYNCHADWRNRKLDRAKAAYENFVPLDGRFKDNVVLQIKNGPMDFQIREPVNPLFGSLEKTNQVIEFQITQEYTGHQIDLCFLPSLWKESLDFDTAAKGKNSLVRDVVNGKLFHTSTGGIAGVSNIGDSPAWTGNPLAQANLFGFGRLSWDPALSCEDIASEWATLTFGSNVATVEKITNMLLRSREIYEDYTCPLGIGWFVNPDSHYGPNVDGYEYSHWGTYHYADLKGIGVDRTMATGTGFTGQYKNENAQMYEHIESCPENLLLFFHHMPYDFVLKSGLTILQHIYDRHFRGVEEVVELQKIWDSLQDEIDPDIFQEVRHRFELQLKNAIEWRDVVNTYFYRKTGIPDEKGRYIYP</sequence>
<proteinExistence type="inferred from homology"/>
<feature type="active site" description="Proton acceptor" evidence="8">
    <location>
        <position position="396"/>
    </location>
</feature>
<dbReference type="GO" id="GO:0005576">
    <property type="term" value="C:extracellular region"/>
    <property type="evidence" value="ECO:0007669"/>
    <property type="project" value="InterPro"/>
</dbReference>
<dbReference type="HOGENOM" id="CLU_007125_1_0_9"/>
<dbReference type="EC" id="3.2.1.131" evidence="9"/>
<dbReference type="OrthoDB" id="339499at2"/>
<evidence type="ECO:0000256" key="7">
    <source>
        <dbReference type="PIRNR" id="PIRNR029900"/>
    </source>
</evidence>
<dbReference type="Pfam" id="PF07488">
    <property type="entry name" value="Glyco_hydro_67M"/>
    <property type="match status" value="1"/>
</dbReference>
<evidence type="ECO:0000256" key="5">
    <source>
        <dbReference type="ARBA" id="ARBA00023295"/>
    </source>
</evidence>
<name>A0A078KI34_9FIRM</name>
<feature type="domain" description="Glycosyl hydrolase family 67 C-terminal" evidence="11">
    <location>
        <begin position="457"/>
        <end position="679"/>
    </location>
</feature>
<dbReference type="Proteomes" id="UP000032431">
    <property type="component" value="Chromosome I"/>
</dbReference>
<evidence type="ECO:0000256" key="8">
    <source>
        <dbReference type="PIRSR" id="PIRSR029900-1"/>
    </source>
</evidence>
<dbReference type="Gene3D" id="3.30.379.10">
    <property type="entry name" value="Chitobiase/beta-hexosaminidase domain 2-like"/>
    <property type="match status" value="1"/>
</dbReference>
<dbReference type="Gene3D" id="3.20.20.80">
    <property type="entry name" value="Glycosidases"/>
    <property type="match status" value="1"/>
</dbReference>
<accession>A0A078KI34</accession>
<evidence type="ECO:0000256" key="2">
    <source>
        <dbReference type="ARBA" id="ARBA00022651"/>
    </source>
</evidence>
<dbReference type="SUPFAM" id="SSF55545">
    <property type="entry name" value="beta-N-acetylhexosaminidase-like domain"/>
    <property type="match status" value="1"/>
</dbReference>
<dbReference type="InterPro" id="IPR011395">
    <property type="entry name" value="Glyco_hydro_67_aGlcAse"/>
</dbReference>
<dbReference type="InterPro" id="IPR037054">
    <property type="entry name" value="A-glucoronidase_C_sf"/>
</dbReference>
<dbReference type="InterPro" id="IPR029018">
    <property type="entry name" value="Hex-like_dom2"/>
</dbReference>
<dbReference type="GO" id="GO:0045493">
    <property type="term" value="P:xylan catabolic process"/>
    <property type="evidence" value="ECO:0007669"/>
    <property type="project" value="UniProtKB-KW"/>
</dbReference>
<dbReference type="PANTHER" id="PTHR39207:SF1">
    <property type="entry name" value="ALPHA-GLUCURONIDASE A"/>
    <property type="match status" value="1"/>
</dbReference>
<keyword evidence="6 9" id="KW-0624">Polysaccharide degradation</keyword>
<evidence type="ECO:0000259" key="11">
    <source>
        <dbReference type="Pfam" id="PF07477"/>
    </source>
</evidence>
<feature type="domain" description="Alpha glucuronidase N-terminal" evidence="10">
    <location>
        <begin position="15"/>
        <end position="125"/>
    </location>
</feature>
<dbReference type="STRING" id="29343.CCDG5_0055"/>
<dbReference type="PANTHER" id="PTHR39207">
    <property type="entry name" value="ALPHA-GLUCURONIDASE A"/>
    <property type="match status" value="1"/>
</dbReference>
<dbReference type="GO" id="GO:0033939">
    <property type="term" value="F:xylan alpha-1,2-glucuronosidase activity"/>
    <property type="evidence" value="ECO:0007669"/>
    <property type="project" value="UniProtKB-EC"/>
</dbReference>
<evidence type="ECO:0000313" key="13">
    <source>
        <dbReference type="EMBL" id="CDZ23206.1"/>
    </source>
</evidence>
<dbReference type="Pfam" id="PF07477">
    <property type="entry name" value="Glyco_hydro_67C"/>
    <property type="match status" value="1"/>
</dbReference>
<dbReference type="PATRIC" id="fig|29343.3.peg.63"/>
<evidence type="ECO:0000313" key="14">
    <source>
        <dbReference type="Proteomes" id="UP000032431"/>
    </source>
</evidence>
<evidence type="ECO:0000256" key="4">
    <source>
        <dbReference type="ARBA" id="ARBA00023277"/>
    </source>
</evidence>
<evidence type="ECO:0000259" key="10">
    <source>
        <dbReference type="Pfam" id="PF03648"/>
    </source>
</evidence>
<dbReference type="InterPro" id="IPR017853">
    <property type="entry name" value="GH"/>
</dbReference>
<keyword evidence="4 9" id="KW-0119">Carbohydrate metabolism</keyword>
<reference evidence="14" key="1">
    <citation type="submission" date="2014-07" db="EMBL/GenBank/DDBJ databases">
        <authorList>
            <person name="Wibberg D."/>
        </authorList>
    </citation>
    <scope>NUCLEOTIDE SEQUENCE [LARGE SCALE GENOMIC DNA]</scope>
    <source>
        <strain evidence="14">DG5</strain>
    </source>
</reference>
<dbReference type="InterPro" id="IPR011099">
    <property type="entry name" value="Glyco_hydro_67_C"/>
</dbReference>
<evidence type="ECO:0000256" key="6">
    <source>
        <dbReference type="ARBA" id="ARBA00023326"/>
    </source>
</evidence>
<dbReference type="AlphaFoldDB" id="A0A078KI34"/>
<gene>
    <name evidence="13" type="primary">aguA</name>
    <name evidence="13" type="ORF">CCDG5_0055</name>
</gene>
<protein>
    <recommendedName>
        <fullName evidence="9">Xylan alpha-1,2-glucuronidase</fullName>
        <ecNumber evidence="9">3.2.1.131</ecNumber>
    </recommendedName>
</protein>
<dbReference type="SUPFAM" id="SSF51445">
    <property type="entry name" value="(Trans)glycosidases"/>
    <property type="match status" value="1"/>
</dbReference>
<dbReference type="KEGG" id="ccel:CCDG5_0055"/>
<comment type="similarity">
    <text evidence="1 7 9">Belongs to the glycosyl hydrolase 67 family.</text>
</comment>
<feature type="active site" description="Proton donor" evidence="8">
    <location>
        <position position="289"/>
    </location>
</feature>
<evidence type="ECO:0000256" key="3">
    <source>
        <dbReference type="ARBA" id="ARBA00022801"/>
    </source>
</evidence>
<evidence type="ECO:0000256" key="9">
    <source>
        <dbReference type="RuleBase" id="RU361198"/>
    </source>
</evidence>
<dbReference type="GO" id="GO:0046559">
    <property type="term" value="F:alpha-glucuronidase activity"/>
    <property type="evidence" value="ECO:0007669"/>
    <property type="project" value="InterPro"/>
</dbReference>
<dbReference type="Pfam" id="PF03648">
    <property type="entry name" value="Glyco_hydro_67N"/>
    <property type="match status" value="1"/>
</dbReference>
<dbReference type="InterPro" id="IPR005154">
    <property type="entry name" value="Glyco_hydro_67_aGlcAse_N"/>
</dbReference>
<organism evidence="13 14">
    <name type="scientific">[Clostridium] cellulosi</name>
    <dbReference type="NCBI Taxonomy" id="29343"/>
    <lineage>
        <taxon>Bacteria</taxon>
        <taxon>Bacillati</taxon>
        <taxon>Bacillota</taxon>
        <taxon>Clostridia</taxon>
        <taxon>Eubacteriales</taxon>
        <taxon>Oscillospiraceae</taxon>
        <taxon>Oscillospiraceae incertae sedis</taxon>
    </lineage>
</organism>
<feature type="domain" description="Glycosyl hydrolase family 67 catalytic" evidence="12">
    <location>
        <begin position="132"/>
        <end position="456"/>
    </location>
</feature>
<keyword evidence="2 7" id="KW-0858">Xylan degradation</keyword>
<keyword evidence="14" id="KW-1185">Reference proteome</keyword>
<keyword evidence="3 7" id="KW-0378">Hydrolase</keyword>